<dbReference type="InterPro" id="IPR017853">
    <property type="entry name" value="GH"/>
</dbReference>
<dbReference type="Proteomes" id="UP000253507">
    <property type="component" value="Unassembled WGS sequence"/>
</dbReference>
<dbReference type="Gene3D" id="3.20.20.80">
    <property type="entry name" value="Glycosidases"/>
    <property type="match status" value="1"/>
</dbReference>
<reference evidence="11 12" key="1">
    <citation type="submission" date="2018-06" db="EMBL/GenBank/DDBJ databases">
        <title>Streptomyces reniochalinae sp. nov. and Streptomyces diacarnus sp. nov. from marine sponges.</title>
        <authorList>
            <person name="Li L."/>
        </authorList>
    </citation>
    <scope>NUCLEOTIDE SEQUENCE [LARGE SCALE GENOMIC DNA]</scope>
    <source>
        <strain evidence="11 12">LHW50302</strain>
    </source>
</reference>
<dbReference type="PANTHER" id="PTHR32438:SF5">
    <property type="entry name" value="4-ALPHA-GLUCANOTRANSFERASE DPE1, CHLOROPLASTIC_AMYLOPLASTIC"/>
    <property type="match status" value="1"/>
</dbReference>
<organism evidence="11 12">
    <name type="scientific">Streptomyces reniochalinae</name>
    <dbReference type="NCBI Taxonomy" id="2250578"/>
    <lineage>
        <taxon>Bacteria</taxon>
        <taxon>Bacillati</taxon>
        <taxon>Actinomycetota</taxon>
        <taxon>Actinomycetes</taxon>
        <taxon>Kitasatosporales</taxon>
        <taxon>Streptomycetaceae</taxon>
        <taxon>Streptomyces</taxon>
    </lineage>
</organism>
<dbReference type="EMBL" id="QOIM01000042">
    <property type="protein sequence ID" value="RCG14643.1"/>
    <property type="molecule type" value="Genomic_DNA"/>
</dbReference>
<dbReference type="SUPFAM" id="SSF51445">
    <property type="entry name" value="(Trans)glycosidases"/>
    <property type="match status" value="1"/>
</dbReference>
<keyword evidence="5" id="KW-0328">Glycosyltransferase</keyword>
<feature type="region of interest" description="Disordered" evidence="10">
    <location>
        <begin position="527"/>
        <end position="582"/>
    </location>
</feature>
<dbReference type="GO" id="GO:0005975">
    <property type="term" value="P:carbohydrate metabolic process"/>
    <property type="evidence" value="ECO:0007669"/>
    <property type="project" value="InterPro"/>
</dbReference>
<feature type="compositionally biased region" description="Gly residues" evidence="10">
    <location>
        <begin position="528"/>
        <end position="539"/>
    </location>
</feature>
<dbReference type="AlphaFoldDB" id="A0A367E9I0"/>
<dbReference type="InterPro" id="IPR003385">
    <property type="entry name" value="Glyco_hydro_77"/>
</dbReference>
<gene>
    <name evidence="11" type="ORF">DQ392_26330</name>
</gene>
<dbReference type="EC" id="2.4.1.25" evidence="3"/>
<evidence type="ECO:0000256" key="3">
    <source>
        <dbReference type="ARBA" id="ARBA00012560"/>
    </source>
</evidence>
<feature type="region of interest" description="Disordered" evidence="10">
    <location>
        <begin position="210"/>
        <end position="230"/>
    </location>
</feature>
<evidence type="ECO:0000256" key="1">
    <source>
        <dbReference type="ARBA" id="ARBA00000439"/>
    </source>
</evidence>
<evidence type="ECO:0000256" key="10">
    <source>
        <dbReference type="SAM" id="MobiDB-lite"/>
    </source>
</evidence>
<keyword evidence="6 11" id="KW-0808">Transferase</keyword>
<evidence type="ECO:0000256" key="5">
    <source>
        <dbReference type="ARBA" id="ARBA00022676"/>
    </source>
</evidence>
<comment type="catalytic activity">
    <reaction evidence="1">
        <text>Transfers a segment of a (1-&gt;4)-alpha-D-glucan to a new position in an acceptor, which may be glucose or a (1-&gt;4)-alpha-D-glucan.</text>
        <dbReference type="EC" id="2.4.1.25"/>
    </reaction>
</comment>
<dbReference type="Pfam" id="PF02446">
    <property type="entry name" value="Glyco_hydro_77"/>
    <property type="match status" value="1"/>
</dbReference>
<comment type="similarity">
    <text evidence="2">Belongs to the disproportionating enzyme family.</text>
</comment>
<feature type="compositionally biased region" description="Low complexity" evidence="10">
    <location>
        <begin position="212"/>
        <end position="226"/>
    </location>
</feature>
<name>A0A367E9I0_9ACTN</name>
<dbReference type="PANTHER" id="PTHR32438">
    <property type="entry name" value="4-ALPHA-GLUCANOTRANSFERASE DPE1, CHLOROPLASTIC/AMYLOPLASTIC"/>
    <property type="match status" value="1"/>
</dbReference>
<evidence type="ECO:0000256" key="2">
    <source>
        <dbReference type="ARBA" id="ARBA00005684"/>
    </source>
</evidence>
<accession>A0A367E9I0</accession>
<dbReference type="GO" id="GO:0004134">
    <property type="term" value="F:4-alpha-glucanotransferase activity"/>
    <property type="evidence" value="ECO:0007669"/>
    <property type="project" value="UniProtKB-EC"/>
</dbReference>
<sequence>MPLPQARSGGNPTRLARLAEAHGVALSYEPEPGRHVQVPEGTVVEVLAAMGVDASTPRAVRAALERHEWDGRQLLPPTVVLRSGARPASAPARTSCLSQLPDGTVLRVVTDSGTTLDWGPGTRLPVGVHTLFGHAPDERAAHSTLIVAPETLPAPRTRASGERGPGLRVRLRSLLSARSWGMGDLADLGELAGWAGRCLGADFLQLDPPHSAVPVPGGTAPVPQAGEPAGHADLSSLLPSSRRFPDPVHLRVEEIPEFAYLGEGQRRRTEVLLGRAAALREAVLGGHAPLDRGAVWELKREALELVRQVPLGPGRRAAYDDFVAERGQALVDHATWCALAEVYGSDWRSWPAGLDDPRSAHTARVREERRDRVDFHVWAAWLTDCQFAAAQHAARRAGMAVGLVLDPAAGAHPGGSDAWAHQGSLAQGVSLGAPPDGCGARGQDWGLPPWRPDALARAGYAPYREVLAGLFRHAGALRPGGAVGRSRLWWIPDGRPPAQGAYVRYDAEAMRGVLALEAHRAGAAVLGEGPGTAGPGAGEGPSVLEGRARDASVPWPRCPDRSLPLLDGQGRPVPWEESAASPRVRELLAEWGALRD</sequence>
<keyword evidence="12" id="KW-1185">Reference proteome</keyword>
<proteinExistence type="inferred from homology"/>
<evidence type="ECO:0000256" key="6">
    <source>
        <dbReference type="ARBA" id="ARBA00022679"/>
    </source>
</evidence>
<evidence type="ECO:0000313" key="11">
    <source>
        <dbReference type="EMBL" id="RCG14643.1"/>
    </source>
</evidence>
<comment type="caution">
    <text evidence="11">The sequence shown here is derived from an EMBL/GenBank/DDBJ whole genome shotgun (WGS) entry which is preliminary data.</text>
</comment>
<evidence type="ECO:0000256" key="7">
    <source>
        <dbReference type="ARBA" id="ARBA00023277"/>
    </source>
</evidence>
<evidence type="ECO:0000256" key="4">
    <source>
        <dbReference type="ARBA" id="ARBA00020295"/>
    </source>
</evidence>
<protein>
    <recommendedName>
        <fullName evidence="4">4-alpha-glucanotransferase</fullName>
        <ecNumber evidence="3">2.4.1.25</ecNumber>
    </recommendedName>
    <alternativeName>
        <fullName evidence="8">Amylomaltase</fullName>
    </alternativeName>
    <alternativeName>
        <fullName evidence="9">Disproportionating enzyme</fullName>
    </alternativeName>
</protein>
<evidence type="ECO:0000256" key="9">
    <source>
        <dbReference type="ARBA" id="ARBA00031501"/>
    </source>
</evidence>
<evidence type="ECO:0000313" key="12">
    <source>
        <dbReference type="Proteomes" id="UP000253507"/>
    </source>
</evidence>
<dbReference type="OrthoDB" id="9811841at2"/>
<keyword evidence="7" id="KW-0119">Carbohydrate metabolism</keyword>
<evidence type="ECO:0000256" key="8">
    <source>
        <dbReference type="ARBA" id="ARBA00031423"/>
    </source>
</evidence>